<dbReference type="PANTHER" id="PTHR28008:SF1">
    <property type="entry name" value="DOMAIN PROTEIN, PUTATIVE (AFU_ORTHOLOGUE AFUA_3G10980)-RELATED"/>
    <property type="match status" value="1"/>
</dbReference>
<evidence type="ECO:0000313" key="3">
    <source>
        <dbReference type="EMBL" id="ANC78662.1"/>
    </source>
</evidence>
<evidence type="ECO:0000256" key="1">
    <source>
        <dbReference type="SAM" id="Phobius"/>
    </source>
</evidence>
<accession>A0A160IRR9</accession>
<dbReference type="RefSeq" id="WP_066398176.1">
    <property type="nucleotide sequence ID" value="NZ_CP015378.1"/>
</dbReference>
<name>A0A160IRR9_9BACL</name>
<evidence type="ECO:0000259" key="2">
    <source>
        <dbReference type="Pfam" id="PF04892"/>
    </source>
</evidence>
<keyword evidence="4" id="KW-1185">Reference proteome</keyword>
<evidence type="ECO:0000313" key="4">
    <source>
        <dbReference type="Proteomes" id="UP000076623"/>
    </source>
</evidence>
<reference evidence="3 4" key="1">
    <citation type="submission" date="2016-04" db="EMBL/GenBank/DDBJ databases">
        <title>Complete genome sequence of Fictibacillus phosphorivorans G25-29, a strain toxic to nematodes.</title>
        <authorList>
            <person name="Zheng Z."/>
        </authorList>
    </citation>
    <scope>NUCLEOTIDE SEQUENCE [LARGE SCALE GENOMIC DNA]</scope>
    <source>
        <strain evidence="3 4">G25-29</strain>
    </source>
</reference>
<dbReference type="InterPro" id="IPR006976">
    <property type="entry name" value="VanZ-like"/>
</dbReference>
<dbReference type="InterPro" id="IPR016747">
    <property type="entry name" value="Phosphotransbutyrylase"/>
</dbReference>
<feature type="transmembrane region" description="Helical" evidence="1">
    <location>
        <begin position="99"/>
        <end position="118"/>
    </location>
</feature>
<dbReference type="PIRSF" id="PIRSF019083">
    <property type="entry name" value="UCP019083_VanZ"/>
    <property type="match status" value="1"/>
</dbReference>
<protein>
    <recommendedName>
        <fullName evidence="2">VanZ-like domain-containing protein</fullName>
    </recommendedName>
</protein>
<sequence>MKRFLLYGLPVFLWMGMIFYASSQPYEKQDLRPTLSSNLNLNTVENLFSSISFHYAGDEISIEALGAAHFLEFFIRKAAHFFTYFVLGFLIYRALDRFLLNNRLTFMTSWILTILYAISDEVHQGYTPNRSPHMEDVMIDTIGGLIGIMIALFIYRKIRTKRI</sequence>
<feature type="transmembrane region" description="Helical" evidence="1">
    <location>
        <begin position="73"/>
        <end position="92"/>
    </location>
</feature>
<feature type="transmembrane region" description="Helical" evidence="1">
    <location>
        <begin position="138"/>
        <end position="155"/>
    </location>
</feature>
<dbReference type="Proteomes" id="UP000076623">
    <property type="component" value="Chromosome"/>
</dbReference>
<dbReference type="EMBL" id="CP015378">
    <property type="protein sequence ID" value="ANC78662.1"/>
    <property type="molecule type" value="Genomic_DNA"/>
</dbReference>
<keyword evidence="1" id="KW-1133">Transmembrane helix</keyword>
<keyword evidence="1" id="KW-0812">Transmembrane</keyword>
<gene>
    <name evidence="3" type="ORF">ABE65_018410</name>
</gene>
<organism evidence="3 4">
    <name type="scientific">Fictibacillus phosphorivorans</name>
    <dbReference type="NCBI Taxonomy" id="1221500"/>
    <lineage>
        <taxon>Bacteria</taxon>
        <taxon>Bacillati</taxon>
        <taxon>Bacillota</taxon>
        <taxon>Bacilli</taxon>
        <taxon>Bacillales</taxon>
        <taxon>Fictibacillaceae</taxon>
        <taxon>Fictibacillus</taxon>
    </lineage>
</organism>
<dbReference type="Pfam" id="PF04892">
    <property type="entry name" value="VanZ"/>
    <property type="match status" value="1"/>
</dbReference>
<dbReference type="AlphaFoldDB" id="A0A160IRR9"/>
<dbReference type="STRING" id="1221500.ABE65_018410"/>
<keyword evidence="1" id="KW-0472">Membrane</keyword>
<dbReference type="PANTHER" id="PTHR28008">
    <property type="entry name" value="DOMAIN PROTEIN, PUTATIVE (AFU_ORTHOLOGUE AFUA_3G10980)-RELATED"/>
    <property type="match status" value="1"/>
</dbReference>
<feature type="domain" description="VanZ-like" evidence="2">
    <location>
        <begin position="11"/>
        <end position="154"/>
    </location>
</feature>
<dbReference type="KEGG" id="fpn:ABE65_018410"/>
<proteinExistence type="predicted"/>
<dbReference type="NCBIfam" id="NF037970">
    <property type="entry name" value="vanZ_1"/>
    <property type="match status" value="1"/>
</dbReference>